<comment type="caution">
    <text evidence="2">The sequence shown here is derived from an EMBL/GenBank/DDBJ whole genome shotgun (WGS) entry which is preliminary data.</text>
</comment>
<sequence length="181" mass="19422">MGVATSHAYVMHNRGGGDVVGGPVGRQGWTTRLLLAGTPCLGGGWTNTGSWQNHGGASCIWISIALSTSLLVPPRGSTNKFLTRAVLLTLMNPRLPAIHAVLRPLPGKTKTPLVVVITLAQANQTPRNKKNHGENVPIPPNIMPRPTRDPAPKSPRPDSARRRPGPPRREEREKQNGKATV</sequence>
<reference evidence="2" key="1">
    <citation type="journal article" date="2023" name="Mol. Phylogenet. Evol.">
        <title>Genome-scale phylogeny and comparative genomics of the fungal order Sordariales.</title>
        <authorList>
            <person name="Hensen N."/>
            <person name="Bonometti L."/>
            <person name="Westerberg I."/>
            <person name="Brannstrom I.O."/>
            <person name="Guillou S."/>
            <person name="Cros-Aarteil S."/>
            <person name="Calhoun S."/>
            <person name="Haridas S."/>
            <person name="Kuo A."/>
            <person name="Mondo S."/>
            <person name="Pangilinan J."/>
            <person name="Riley R."/>
            <person name="LaButti K."/>
            <person name="Andreopoulos B."/>
            <person name="Lipzen A."/>
            <person name="Chen C."/>
            <person name="Yan M."/>
            <person name="Daum C."/>
            <person name="Ng V."/>
            <person name="Clum A."/>
            <person name="Steindorff A."/>
            <person name="Ohm R.A."/>
            <person name="Martin F."/>
            <person name="Silar P."/>
            <person name="Natvig D.O."/>
            <person name="Lalanne C."/>
            <person name="Gautier V."/>
            <person name="Ament-Velasquez S.L."/>
            <person name="Kruys A."/>
            <person name="Hutchinson M.I."/>
            <person name="Powell A.J."/>
            <person name="Barry K."/>
            <person name="Miller A.N."/>
            <person name="Grigoriev I.V."/>
            <person name="Debuchy R."/>
            <person name="Gladieux P."/>
            <person name="Hiltunen Thoren M."/>
            <person name="Johannesson H."/>
        </authorList>
    </citation>
    <scope>NUCLEOTIDE SEQUENCE</scope>
    <source>
        <strain evidence="2">CBS 123565</strain>
    </source>
</reference>
<reference evidence="2" key="2">
    <citation type="submission" date="2023-05" db="EMBL/GenBank/DDBJ databases">
        <authorList>
            <consortium name="Lawrence Berkeley National Laboratory"/>
            <person name="Steindorff A."/>
            <person name="Hensen N."/>
            <person name="Bonometti L."/>
            <person name="Westerberg I."/>
            <person name="Brannstrom I.O."/>
            <person name="Guillou S."/>
            <person name="Cros-Aarteil S."/>
            <person name="Calhoun S."/>
            <person name="Haridas S."/>
            <person name="Kuo A."/>
            <person name="Mondo S."/>
            <person name="Pangilinan J."/>
            <person name="Riley R."/>
            <person name="Labutti K."/>
            <person name="Andreopoulos B."/>
            <person name="Lipzen A."/>
            <person name="Chen C."/>
            <person name="Yanf M."/>
            <person name="Daum C."/>
            <person name="Ng V."/>
            <person name="Clum A."/>
            <person name="Ohm R."/>
            <person name="Martin F."/>
            <person name="Silar P."/>
            <person name="Natvig D."/>
            <person name="Lalanne C."/>
            <person name="Gautier V."/>
            <person name="Ament-Velasquez S.L."/>
            <person name="Kruys A."/>
            <person name="Hutchinson M.I."/>
            <person name="Powell A.J."/>
            <person name="Barry K."/>
            <person name="Miller A.N."/>
            <person name="Grigoriev I.V."/>
            <person name="Debuchy R."/>
            <person name="Gladieux P."/>
            <person name="Thoren M.H."/>
            <person name="Johannesson H."/>
        </authorList>
    </citation>
    <scope>NUCLEOTIDE SEQUENCE</scope>
    <source>
        <strain evidence="2">CBS 123565</strain>
    </source>
</reference>
<keyword evidence="3" id="KW-1185">Reference proteome</keyword>
<accession>A0AAN6ZDD0</accession>
<name>A0AAN6ZDD0_9PEZI</name>
<organism evidence="2 3">
    <name type="scientific">Trichocladium antarcticum</name>
    <dbReference type="NCBI Taxonomy" id="1450529"/>
    <lineage>
        <taxon>Eukaryota</taxon>
        <taxon>Fungi</taxon>
        <taxon>Dikarya</taxon>
        <taxon>Ascomycota</taxon>
        <taxon>Pezizomycotina</taxon>
        <taxon>Sordariomycetes</taxon>
        <taxon>Sordariomycetidae</taxon>
        <taxon>Sordariales</taxon>
        <taxon>Chaetomiaceae</taxon>
        <taxon>Trichocladium</taxon>
    </lineage>
</organism>
<feature type="region of interest" description="Disordered" evidence="1">
    <location>
        <begin position="124"/>
        <end position="181"/>
    </location>
</feature>
<gene>
    <name evidence="2" type="ORF">BT67DRAFT_310168</name>
</gene>
<proteinExistence type="predicted"/>
<evidence type="ECO:0000313" key="3">
    <source>
        <dbReference type="Proteomes" id="UP001304895"/>
    </source>
</evidence>
<evidence type="ECO:0000313" key="2">
    <source>
        <dbReference type="EMBL" id="KAK4134167.1"/>
    </source>
</evidence>
<dbReference type="AlphaFoldDB" id="A0AAN6ZDD0"/>
<dbReference type="EMBL" id="MU853409">
    <property type="protein sequence ID" value="KAK4134167.1"/>
    <property type="molecule type" value="Genomic_DNA"/>
</dbReference>
<feature type="compositionally biased region" description="Basic and acidic residues" evidence="1">
    <location>
        <begin position="146"/>
        <end position="181"/>
    </location>
</feature>
<protein>
    <submittedName>
        <fullName evidence="2">Uncharacterized protein</fullName>
    </submittedName>
</protein>
<dbReference type="Proteomes" id="UP001304895">
    <property type="component" value="Unassembled WGS sequence"/>
</dbReference>
<evidence type="ECO:0000256" key="1">
    <source>
        <dbReference type="SAM" id="MobiDB-lite"/>
    </source>
</evidence>